<keyword evidence="2" id="KW-0507">mRNA processing</keyword>
<dbReference type="SMART" id="SM00386">
    <property type="entry name" value="HAT"/>
    <property type="match status" value="7"/>
</dbReference>
<evidence type="ECO:0000256" key="7">
    <source>
        <dbReference type="SAM" id="MobiDB-lite"/>
    </source>
</evidence>
<name>A0A1Y1VMR6_9FUNG</name>
<dbReference type="InterPro" id="IPR003107">
    <property type="entry name" value="HAT"/>
</dbReference>
<gene>
    <name evidence="8" type="ORF">BCR36DRAFT_408428</name>
</gene>
<evidence type="ECO:0000256" key="2">
    <source>
        <dbReference type="ARBA" id="ARBA00022664"/>
    </source>
</evidence>
<evidence type="ECO:0000256" key="6">
    <source>
        <dbReference type="ARBA" id="ARBA00038019"/>
    </source>
</evidence>
<dbReference type="GO" id="GO:0000243">
    <property type="term" value="C:commitment complex"/>
    <property type="evidence" value="ECO:0007669"/>
    <property type="project" value="TreeGrafter"/>
</dbReference>
<keyword evidence="9" id="KW-1185">Reference proteome</keyword>
<keyword evidence="5" id="KW-0539">Nucleus</keyword>
<keyword evidence="4" id="KW-0508">mRNA splicing</keyword>
<organism evidence="8 9">
    <name type="scientific">Piromyces finnis</name>
    <dbReference type="NCBI Taxonomy" id="1754191"/>
    <lineage>
        <taxon>Eukaryota</taxon>
        <taxon>Fungi</taxon>
        <taxon>Fungi incertae sedis</taxon>
        <taxon>Chytridiomycota</taxon>
        <taxon>Chytridiomycota incertae sedis</taxon>
        <taxon>Neocallimastigomycetes</taxon>
        <taxon>Neocallimastigales</taxon>
        <taxon>Neocallimastigaceae</taxon>
        <taxon>Piromyces</taxon>
    </lineage>
</organism>
<feature type="region of interest" description="Disordered" evidence="7">
    <location>
        <begin position="528"/>
        <end position="573"/>
    </location>
</feature>
<evidence type="ECO:0000256" key="4">
    <source>
        <dbReference type="ARBA" id="ARBA00023187"/>
    </source>
</evidence>
<dbReference type="InterPro" id="IPR059164">
    <property type="entry name" value="HAT_PRP39_C"/>
</dbReference>
<comment type="similarity">
    <text evidence="6">Belongs to the PRP39 family.</text>
</comment>
<evidence type="ECO:0000313" key="9">
    <source>
        <dbReference type="Proteomes" id="UP000193719"/>
    </source>
</evidence>
<dbReference type="AlphaFoldDB" id="A0A1Y1VMR6"/>
<dbReference type="GO" id="GO:0071004">
    <property type="term" value="C:U2-type prespliceosome"/>
    <property type="evidence" value="ECO:0007669"/>
    <property type="project" value="TreeGrafter"/>
</dbReference>
<reference evidence="8 9" key="1">
    <citation type="submission" date="2016-08" db="EMBL/GenBank/DDBJ databases">
        <title>Genomes of anaerobic fungi encode conserved fungal cellulosomes for biomass hydrolysis.</title>
        <authorList>
            <consortium name="DOE Joint Genome Institute"/>
            <person name="Haitjema C.H."/>
            <person name="Gilmore S.P."/>
            <person name="Henske J.K."/>
            <person name="Solomon K.V."/>
            <person name="De Groot R."/>
            <person name="Kuo A."/>
            <person name="Mondo S.J."/>
            <person name="Salamov A.A."/>
            <person name="Labutti K."/>
            <person name="Zhao Z."/>
            <person name="Chiniquy J."/>
            <person name="Barry K."/>
            <person name="Brewer H.M."/>
            <person name="Purvine S.O."/>
            <person name="Wright A.T."/>
            <person name="Boxma B."/>
            <person name="Van Alen T."/>
            <person name="Hackstein J.H."/>
            <person name="Baker S.E."/>
            <person name="Grigoriev I.V."/>
            <person name="O'Malley M.A."/>
        </authorList>
    </citation>
    <scope>NUCLEOTIDE SEQUENCE [LARGE SCALE GENOMIC DNA]</scope>
    <source>
        <strain evidence="9">finn</strain>
    </source>
</reference>
<dbReference type="Proteomes" id="UP000193719">
    <property type="component" value="Unassembled WGS sequence"/>
</dbReference>
<dbReference type="STRING" id="1754191.A0A1Y1VMR6"/>
<dbReference type="PANTHER" id="PTHR17204">
    <property type="entry name" value="PRE-MRNA PROCESSING PROTEIN PRP39-RELATED"/>
    <property type="match status" value="1"/>
</dbReference>
<dbReference type="GO" id="GO:0140727">
    <property type="term" value="P:siRNA-mediated pericentric heterochromatin formation"/>
    <property type="evidence" value="ECO:0007669"/>
    <property type="project" value="EnsemblFungi"/>
</dbReference>
<comment type="subcellular location">
    <subcellularLocation>
        <location evidence="1">Nucleus</location>
    </subcellularLocation>
</comment>
<dbReference type="SUPFAM" id="SSF48452">
    <property type="entry name" value="TPR-like"/>
    <property type="match status" value="1"/>
</dbReference>
<accession>A0A1Y1VMR6</accession>
<dbReference type="GO" id="GO:0000395">
    <property type="term" value="P:mRNA 5'-splice site recognition"/>
    <property type="evidence" value="ECO:0007669"/>
    <property type="project" value="TreeGrafter"/>
</dbReference>
<feature type="compositionally biased region" description="Polar residues" evidence="7">
    <location>
        <begin position="544"/>
        <end position="573"/>
    </location>
</feature>
<evidence type="ECO:0000256" key="5">
    <source>
        <dbReference type="ARBA" id="ARBA00023242"/>
    </source>
</evidence>
<comment type="caution">
    <text evidence="8">The sequence shown here is derived from an EMBL/GenBank/DDBJ whole genome shotgun (WGS) entry which is preliminary data.</text>
</comment>
<evidence type="ECO:0000256" key="3">
    <source>
        <dbReference type="ARBA" id="ARBA00022737"/>
    </source>
</evidence>
<dbReference type="PANTHER" id="PTHR17204:SF5">
    <property type="entry name" value="PRE-MRNA-PROCESSING FACTOR 39"/>
    <property type="match status" value="1"/>
</dbReference>
<keyword evidence="3" id="KW-0677">Repeat</keyword>
<dbReference type="Gene3D" id="1.25.40.10">
    <property type="entry name" value="Tetratricopeptide repeat domain"/>
    <property type="match status" value="2"/>
</dbReference>
<dbReference type="GO" id="GO:0005685">
    <property type="term" value="C:U1 snRNP"/>
    <property type="evidence" value="ECO:0007669"/>
    <property type="project" value="EnsemblFungi"/>
</dbReference>
<protein>
    <submittedName>
        <fullName evidence="8">TPR-like protein</fullName>
    </submittedName>
</protein>
<dbReference type="Pfam" id="PF23240">
    <property type="entry name" value="HAT_PRP39_N"/>
    <property type="match status" value="1"/>
</dbReference>
<dbReference type="GO" id="GO:0030627">
    <property type="term" value="F:pre-mRNA 5'-splice site binding"/>
    <property type="evidence" value="ECO:0007669"/>
    <property type="project" value="TreeGrafter"/>
</dbReference>
<dbReference type="Pfam" id="PF23241">
    <property type="entry name" value="HAT_PRP39_C"/>
    <property type="match status" value="1"/>
</dbReference>
<dbReference type="EMBL" id="MCFH01000002">
    <property type="protein sequence ID" value="ORX60069.1"/>
    <property type="molecule type" value="Genomic_DNA"/>
</dbReference>
<dbReference type="FunFam" id="1.25.40.10:FF:000064">
    <property type="entry name" value="Putative pre-mrna-processing factor 39"/>
    <property type="match status" value="1"/>
</dbReference>
<proteinExistence type="inferred from homology"/>
<sequence>MEEKKIDAGNNDQSKSEWDRLWEAVSKDPNDFKSWEELIAVAENVEGGITANIKPEDVDKIHRVYENFLFKFPLCFGYWKKYSDIEMIINGVEKAEEVFEKGVMAIHNSIDLWIQYCDFKIQHCKDNEKIRDLFERGAYNVGLDFQSQPFWEKYVEWEESIHEDAKAFAILERVIKIPLHAYTVLFEKYSNLSVTRPISELVQPDKLKEVEDIVDKSLEGTEDKSSREQLIRQEIHKIKSEQYMKVQSEVQKRWEFEMEIKRPYFHVKPLDQYQLNNWRKYLDFEESQGDFNRIYTLYERCLVSCALYEEFWERYAKYLASQGHIQDATNIFIKAINIFIPPQYPSIRIAFAVFQEEQGNIKEARELYQQTMATVTGHLETIECFANFERRQNNLQETENIFSSSLNSATDDNTKSYLAVKLAQLYENHHHDIERARKLYKDSVEKYLSSKIFLYNYLLFELRQEDINKAQENCRNIFTIIKSEQCTLLMNEKIALGKLFYQFLMDKGTSVSLFSEVGDDIKRMEKSDKNTLATQTNERKRQLTESSSYDQQQKRVATSQMVTPTSTMTPQAQTYPSTAYYGDMNAASYQYNAQAAAAYQQNYYGGWDYTQQQQAYQ</sequence>
<reference evidence="8 9" key="2">
    <citation type="submission" date="2016-08" db="EMBL/GenBank/DDBJ databases">
        <title>Pervasive Adenine N6-methylation of Active Genes in Fungi.</title>
        <authorList>
            <consortium name="DOE Joint Genome Institute"/>
            <person name="Mondo S.J."/>
            <person name="Dannebaum R.O."/>
            <person name="Kuo R.C."/>
            <person name="Labutti K."/>
            <person name="Haridas S."/>
            <person name="Kuo A."/>
            <person name="Salamov A."/>
            <person name="Ahrendt S.R."/>
            <person name="Lipzen A."/>
            <person name="Sullivan W."/>
            <person name="Andreopoulos W.B."/>
            <person name="Clum A."/>
            <person name="Lindquist E."/>
            <person name="Daum C."/>
            <person name="Ramamoorthy G.K."/>
            <person name="Gryganskyi A."/>
            <person name="Culley D."/>
            <person name="Magnuson J.K."/>
            <person name="James T.Y."/>
            <person name="O'Malley M.A."/>
            <person name="Stajich J.E."/>
            <person name="Spatafora J.W."/>
            <person name="Visel A."/>
            <person name="Grigoriev I.V."/>
        </authorList>
    </citation>
    <scope>NUCLEOTIDE SEQUENCE [LARGE SCALE GENOMIC DNA]</scope>
    <source>
        <strain evidence="9">finn</strain>
    </source>
</reference>
<dbReference type="InterPro" id="IPR011990">
    <property type="entry name" value="TPR-like_helical_dom_sf"/>
</dbReference>
<dbReference type="OrthoDB" id="10265668at2759"/>
<evidence type="ECO:0000313" key="8">
    <source>
        <dbReference type="EMBL" id="ORX60069.1"/>
    </source>
</evidence>
<evidence type="ECO:0000256" key="1">
    <source>
        <dbReference type="ARBA" id="ARBA00004123"/>
    </source>
</evidence>